<dbReference type="EMBL" id="BMIP01000007">
    <property type="protein sequence ID" value="GGD78129.1"/>
    <property type="molecule type" value="Genomic_DNA"/>
</dbReference>
<dbReference type="RefSeq" id="WP_066768646.1">
    <property type="nucleotide sequence ID" value="NZ_BMIP01000007.1"/>
</dbReference>
<feature type="region of interest" description="Disordered" evidence="1">
    <location>
        <begin position="50"/>
        <end position="87"/>
    </location>
</feature>
<dbReference type="AlphaFoldDB" id="A0A916Z5Z4"/>
<dbReference type="Proteomes" id="UP000612349">
    <property type="component" value="Unassembled WGS sequence"/>
</dbReference>
<comment type="caution">
    <text evidence="2">The sequence shown here is derived from an EMBL/GenBank/DDBJ whole genome shotgun (WGS) entry which is preliminary data.</text>
</comment>
<dbReference type="OrthoDB" id="7411138at2"/>
<reference evidence="2" key="1">
    <citation type="journal article" date="2014" name="Int. J. Syst. Evol. Microbiol.">
        <title>Complete genome sequence of Corynebacterium casei LMG S-19264T (=DSM 44701T), isolated from a smear-ripened cheese.</title>
        <authorList>
            <consortium name="US DOE Joint Genome Institute (JGI-PGF)"/>
            <person name="Walter F."/>
            <person name="Albersmeier A."/>
            <person name="Kalinowski J."/>
            <person name="Ruckert C."/>
        </authorList>
    </citation>
    <scope>NUCLEOTIDE SEQUENCE</scope>
    <source>
        <strain evidence="2">CGMCC 1.15360</strain>
    </source>
</reference>
<organism evidence="2 3">
    <name type="scientific">Croceicoccus mobilis</name>
    <dbReference type="NCBI Taxonomy" id="1703339"/>
    <lineage>
        <taxon>Bacteria</taxon>
        <taxon>Pseudomonadati</taxon>
        <taxon>Pseudomonadota</taxon>
        <taxon>Alphaproteobacteria</taxon>
        <taxon>Sphingomonadales</taxon>
        <taxon>Erythrobacteraceae</taxon>
        <taxon>Croceicoccus</taxon>
    </lineage>
</organism>
<evidence type="ECO:0000313" key="3">
    <source>
        <dbReference type="Proteomes" id="UP000612349"/>
    </source>
</evidence>
<name>A0A916Z5Z4_9SPHN</name>
<evidence type="ECO:0000256" key="1">
    <source>
        <dbReference type="SAM" id="MobiDB-lite"/>
    </source>
</evidence>
<reference evidence="2" key="2">
    <citation type="submission" date="2020-09" db="EMBL/GenBank/DDBJ databases">
        <authorList>
            <person name="Sun Q."/>
            <person name="Zhou Y."/>
        </authorList>
    </citation>
    <scope>NUCLEOTIDE SEQUENCE</scope>
    <source>
        <strain evidence="2">CGMCC 1.15360</strain>
    </source>
</reference>
<sequence length="87" mass="9850">MSQTFEFYDARAREAAAEAEKATLDNVRDRNLRAEKTWRKLADQASRVLAERHKAEQERTARREAEAEAEAEALAEATAEADARTID</sequence>
<protein>
    <submittedName>
        <fullName evidence="2">Uncharacterized protein</fullName>
    </submittedName>
</protein>
<gene>
    <name evidence="2" type="ORF">GCM10010990_29930</name>
</gene>
<feature type="compositionally biased region" description="Basic and acidic residues" evidence="1">
    <location>
        <begin position="50"/>
        <end position="66"/>
    </location>
</feature>
<accession>A0A916Z5Z4</accession>
<proteinExistence type="predicted"/>
<keyword evidence="3" id="KW-1185">Reference proteome</keyword>
<evidence type="ECO:0000313" key="2">
    <source>
        <dbReference type="EMBL" id="GGD78129.1"/>
    </source>
</evidence>